<dbReference type="Gene3D" id="3.30.420.10">
    <property type="entry name" value="Ribonuclease H-like superfamily/Ribonuclease H"/>
    <property type="match status" value="1"/>
</dbReference>
<feature type="signal peptide" evidence="3">
    <location>
        <begin position="1"/>
        <end position="22"/>
    </location>
</feature>
<keyword evidence="2" id="KW-0812">Transmembrane</keyword>
<gene>
    <name evidence="4" type="ORF">ANN_12303</name>
</gene>
<feature type="transmembrane region" description="Helical" evidence="2">
    <location>
        <begin position="620"/>
        <end position="643"/>
    </location>
</feature>
<organism evidence="4 5">
    <name type="scientific">Periplaneta americana</name>
    <name type="common">American cockroach</name>
    <name type="synonym">Blatta americana</name>
    <dbReference type="NCBI Taxonomy" id="6978"/>
    <lineage>
        <taxon>Eukaryota</taxon>
        <taxon>Metazoa</taxon>
        <taxon>Ecdysozoa</taxon>
        <taxon>Arthropoda</taxon>
        <taxon>Hexapoda</taxon>
        <taxon>Insecta</taxon>
        <taxon>Pterygota</taxon>
        <taxon>Neoptera</taxon>
        <taxon>Polyneoptera</taxon>
        <taxon>Dictyoptera</taxon>
        <taxon>Blattodea</taxon>
        <taxon>Blattoidea</taxon>
        <taxon>Blattidae</taxon>
        <taxon>Blattinae</taxon>
        <taxon>Periplaneta</taxon>
    </lineage>
</organism>
<dbReference type="Gene3D" id="1.10.287.70">
    <property type="match status" value="1"/>
</dbReference>
<dbReference type="SUPFAM" id="SSF53850">
    <property type="entry name" value="Periplasmic binding protein-like II"/>
    <property type="match status" value="1"/>
</dbReference>
<keyword evidence="3" id="KW-0732">Signal</keyword>
<reference evidence="4 5" key="1">
    <citation type="journal article" date="2022" name="Allergy">
        <title>Genome assembly and annotation of Periplaneta americana reveal a comprehensive cockroach allergen profile.</title>
        <authorList>
            <person name="Wang L."/>
            <person name="Xiong Q."/>
            <person name="Saelim N."/>
            <person name="Wang L."/>
            <person name="Nong W."/>
            <person name="Wan A.T."/>
            <person name="Shi M."/>
            <person name="Liu X."/>
            <person name="Cao Q."/>
            <person name="Hui J.H.L."/>
            <person name="Sookrung N."/>
            <person name="Leung T.F."/>
            <person name="Tungtrongchitr A."/>
            <person name="Tsui S.K.W."/>
        </authorList>
    </citation>
    <scope>NUCLEOTIDE SEQUENCE [LARGE SCALE GENOMIC DNA]</scope>
    <source>
        <strain evidence="4">PWHHKU_190912</strain>
    </source>
</reference>
<dbReference type="PANTHER" id="PTHR47326">
    <property type="entry name" value="TRANSPOSABLE ELEMENT TC3 TRANSPOSASE-LIKE PROTEIN"/>
    <property type="match status" value="1"/>
</dbReference>
<sequence>MVRSGVVLVIVILFTHAASVESEDSARLHSIASLVAAFKRYFHLKCVFLITITGHEELSMMLKITRLLAQDGVFNAVVEARVFNNTLEEFMCHGSRPLNVVLSTNNSSLQQISSFTGPVWLMFTSSVPCLAGVYIPINAELILVNTTLSGIQILTEAYHTQPDSSLVLNPVGEWSDADGLSMTNDSLLRRRGNLHGNVFKAATNDNKPMTHLGGNETSPDVGGYIGEIWHLLEKDLNFSTAFEMAEAGVDPKKSGGKWKAMIRKVAAGTVDFAVDAFTMNPQRTSQIAFLTPVIITSSFRGEGYIQCCVGVRLCDMYSNQELAEIHFMYGKADGKAALARRLYQERYPQRQCPDRKTFVRLLYRLCEYGKFNSPGLGKGRPRSTTPEVQTGGDSGGCEHDSFYQHTKGSVTKDTPLINRQHIHFLHDGAPAHFSRTARRYLDRRFPDRWIGRGGPIAWPPRSPDLNPLDFYLWGHLKSLVYSSPVPDLESLPYRIVACSEDIRNTPGVWDRVRRSMGHRSELNVVNRHDVFIRRSDRQTVGWGKFLSPFSGGTWATTVAAMLLSTLTLYAAQSFMGGSDQSSVQLYLLCVYGIFCQKGSVKLTYGTDNTPNFLSGRLAFAVASLTSVVVYTAYSAILMSYLAVHIDRLPFYDLKGLLEDGSYQLGTLRGSSAHVYFEYKNLSVKSTHSLGLLFLSQTTNNSFARELYDKTMAPNVEENFLPNRLNGLRRTCDTKYGYITTKESAVMMKDDLACEVVALPDENNVLSMSMITGRKSPYLELITHR</sequence>
<evidence type="ECO:0008006" key="6">
    <source>
        <dbReference type="Google" id="ProtNLM"/>
    </source>
</evidence>
<dbReference type="Proteomes" id="UP001148838">
    <property type="component" value="Unassembled WGS sequence"/>
</dbReference>
<comment type="caution">
    <text evidence="4">The sequence shown here is derived from an EMBL/GenBank/DDBJ whole genome shotgun (WGS) entry which is preliminary data.</text>
</comment>
<dbReference type="PANTHER" id="PTHR47326:SF1">
    <property type="entry name" value="HTH PSQ-TYPE DOMAIN-CONTAINING PROTEIN"/>
    <property type="match status" value="1"/>
</dbReference>
<evidence type="ECO:0000256" key="1">
    <source>
        <dbReference type="SAM" id="MobiDB-lite"/>
    </source>
</evidence>
<name>A0ABQ8TI42_PERAM</name>
<dbReference type="EMBL" id="JAJSOF020000009">
    <property type="protein sequence ID" value="KAJ4445621.1"/>
    <property type="molecule type" value="Genomic_DNA"/>
</dbReference>
<evidence type="ECO:0000313" key="4">
    <source>
        <dbReference type="EMBL" id="KAJ4445621.1"/>
    </source>
</evidence>
<evidence type="ECO:0000256" key="3">
    <source>
        <dbReference type="SAM" id="SignalP"/>
    </source>
</evidence>
<evidence type="ECO:0000313" key="5">
    <source>
        <dbReference type="Proteomes" id="UP001148838"/>
    </source>
</evidence>
<dbReference type="InterPro" id="IPR036397">
    <property type="entry name" value="RNaseH_sf"/>
</dbReference>
<dbReference type="Gene3D" id="3.40.190.10">
    <property type="entry name" value="Periplasmic binding protein-like II"/>
    <property type="match status" value="1"/>
</dbReference>
<keyword evidence="5" id="KW-1185">Reference proteome</keyword>
<feature type="chain" id="PRO_5045555433" description="Ionotropic glutamate receptor C-terminal domain-containing protein" evidence="3">
    <location>
        <begin position="23"/>
        <end position="784"/>
    </location>
</feature>
<evidence type="ECO:0000256" key="2">
    <source>
        <dbReference type="SAM" id="Phobius"/>
    </source>
</evidence>
<proteinExistence type="predicted"/>
<feature type="region of interest" description="Disordered" evidence="1">
    <location>
        <begin position="376"/>
        <end position="397"/>
    </location>
</feature>
<keyword evidence="2" id="KW-0472">Membrane</keyword>
<accession>A0ABQ8TI42</accession>
<protein>
    <recommendedName>
        <fullName evidence="6">Ionotropic glutamate receptor C-terminal domain-containing protein</fullName>
    </recommendedName>
</protein>
<keyword evidence="2" id="KW-1133">Transmembrane helix</keyword>